<proteinExistence type="predicted"/>
<dbReference type="Pfam" id="PF07963">
    <property type="entry name" value="N_methyl"/>
    <property type="match status" value="1"/>
</dbReference>
<name>A0A399EY33_9DEIN</name>
<reference evidence="10 11" key="1">
    <citation type="submission" date="2018-08" db="EMBL/GenBank/DDBJ databases">
        <title>Meiothermus luteus KCTC 52599 genome sequencing project.</title>
        <authorList>
            <person name="Da Costa M.S."/>
            <person name="Albuquerque L."/>
            <person name="Raposo P."/>
            <person name="Froufe H.J.C."/>
            <person name="Barroso C.S."/>
            <person name="Egas C."/>
        </authorList>
    </citation>
    <scope>NUCLEOTIDE SEQUENCE [LARGE SCALE GENOMIC DNA]</scope>
    <source>
        <strain evidence="10 11">KCTC 52599</strain>
    </source>
</reference>
<dbReference type="RefSeq" id="WP_119359011.1">
    <property type="nucleotide sequence ID" value="NZ_QWKZ01000005.1"/>
</dbReference>
<dbReference type="Proteomes" id="UP000265800">
    <property type="component" value="Unassembled WGS sequence"/>
</dbReference>
<dbReference type="PANTHER" id="PTHR30093:SF44">
    <property type="entry name" value="TYPE II SECRETION SYSTEM CORE PROTEIN G"/>
    <property type="match status" value="1"/>
</dbReference>
<keyword evidence="5" id="KW-0574">Periplasm</keyword>
<keyword evidence="7 9" id="KW-0472">Membrane</keyword>
<keyword evidence="6 9" id="KW-1133">Transmembrane helix</keyword>
<sequence>MKKSGFTLIELLIVIAIIGILAAVLIPNLLNARRTAVDRAAQAYGQNVYKAALAYVAEDPNRSLITGSCKTGYSAGSYSVANPGTTVSDCNVTGNANAPVVTVISANNTVFTIGQ</sequence>
<evidence type="ECO:0000256" key="2">
    <source>
        <dbReference type="ARBA" id="ARBA00004418"/>
    </source>
</evidence>
<dbReference type="GO" id="GO:0042597">
    <property type="term" value="C:periplasmic space"/>
    <property type="evidence" value="ECO:0007669"/>
    <property type="project" value="UniProtKB-SubCell"/>
</dbReference>
<evidence type="ECO:0000256" key="8">
    <source>
        <dbReference type="ARBA" id="ARBA00023237"/>
    </source>
</evidence>
<evidence type="ECO:0000256" key="7">
    <source>
        <dbReference type="ARBA" id="ARBA00023136"/>
    </source>
</evidence>
<evidence type="ECO:0000256" key="6">
    <source>
        <dbReference type="ARBA" id="ARBA00022989"/>
    </source>
</evidence>
<keyword evidence="3" id="KW-0488">Methylation</keyword>
<evidence type="ECO:0000256" key="3">
    <source>
        <dbReference type="ARBA" id="ARBA00022481"/>
    </source>
</evidence>
<dbReference type="PROSITE" id="PS00409">
    <property type="entry name" value="PROKAR_NTER_METHYL"/>
    <property type="match status" value="1"/>
</dbReference>
<dbReference type="NCBIfam" id="TIGR02532">
    <property type="entry name" value="IV_pilin_GFxxxE"/>
    <property type="match status" value="1"/>
</dbReference>
<evidence type="ECO:0000256" key="9">
    <source>
        <dbReference type="SAM" id="Phobius"/>
    </source>
</evidence>
<organism evidence="10 11">
    <name type="scientific">Meiothermus luteus</name>
    <dbReference type="NCBI Taxonomy" id="2026184"/>
    <lineage>
        <taxon>Bacteria</taxon>
        <taxon>Thermotogati</taxon>
        <taxon>Deinococcota</taxon>
        <taxon>Deinococci</taxon>
        <taxon>Thermales</taxon>
        <taxon>Thermaceae</taxon>
        <taxon>Meiothermus</taxon>
    </lineage>
</organism>
<dbReference type="AlphaFoldDB" id="A0A399EY33"/>
<dbReference type="InterPro" id="IPR012902">
    <property type="entry name" value="N_methyl_site"/>
</dbReference>
<keyword evidence="4 9" id="KW-0812">Transmembrane</keyword>
<dbReference type="SUPFAM" id="SSF54523">
    <property type="entry name" value="Pili subunits"/>
    <property type="match status" value="1"/>
</dbReference>
<dbReference type="PANTHER" id="PTHR30093">
    <property type="entry name" value="GENERAL SECRETION PATHWAY PROTEIN G"/>
    <property type="match status" value="1"/>
</dbReference>
<dbReference type="InterPro" id="IPR045584">
    <property type="entry name" value="Pilin-like"/>
</dbReference>
<gene>
    <name evidence="10" type="primary">epsG</name>
    <name evidence="10" type="ORF">Mlute_00303</name>
</gene>
<evidence type="ECO:0000313" key="10">
    <source>
        <dbReference type="EMBL" id="RIH89507.1"/>
    </source>
</evidence>
<accession>A0A399EY33</accession>
<dbReference type="OrthoDB" id="27581at2"/>
<comment type="subcellular location">
    <subcellularLocation>
        <location evidence="1">Cell outer membrane</location>
        <topology evidence="1">Single-pass membrane protein</topology>
    </subcellularLocation>
    <subcellularLocation>
        <location evidence="2">Periplasm</location>
    </subcellularLocation>
</comment>
<dbReference type="Gene3D" id="3.30.700.10">
    <property type="entry name" value="Glycoprotein, Type 4 Pilin"/>
    <property type="match status" value="1"/>
</dbReference>
<feature type="transmembrane region" description="Helical" evidence="9">
    <location>
        <begin position="6"/>
        <end position="30"/>
    </location>
</feature>
<comment type="caution">
    <text evidence="10">The sequence shown here is derived from an EMBL/GenBank/DDBJ whole genome shotgun (WGS) entry which is preliminary data.</text>
</comment>
<keyword evidence="11" id="KW-1185">Reference proteome</keyword>
<evidence type="ECO:0000313" key="11">
    <source>
        <dbReference type="Proteomes" id="UP000265800"/>
    </source>
</evidence>
<keyword evidence="8" id="KW-0998">Cell outer membrane</keyword>
<protein>
    <submittedName>
        <fullName evidence="10">Type II secretion system protein G</fullName>
    </submittedName>
</protein>
<dbReference type="EMBL" id="QWKZ01000005">
    <property type="protein sequence ID" value="RIH89507.1"/>
    <property type="molecule type" value="Genomic_DNA"/>
</dbReference>
<dbReference type="GO" id="GO:0009279">
    <property type="term" value="C:cell outer membrane"/>
    <property type="evidence" value="ECO:0007669"/>
    <property type="project" value="UniProtKB-SubCell"/>
</dbReference>
<evidence type="ECO:0000256" key="4">
    <source>
        <dbReference type="ARBA" id="ARBA00022692"/>
    </source>
</evidence>
<evidence type="ECO:0000256" key="1">
    <source>
        <dbReference type="ARBA" id="ARBA00004203"/>
    </source>
</evidence>
<evidence type="ECO:0000256" key="5">
    <source>
        <dbReference type="ARBA" id="ARBA00022764"/>
    </source>
</evidence>